<organism evidence="12 13">
    <name type="scientific">Mortierella hygrophila</name>
    <dbReference type="NCBI Taxonomy" id="979708"/>
    <lineage>
        <taxon>Eukaryota</taxon>
        <taxon>Fungi</taxon>
        <taxon>Fungi incertae sedis</taxon>
        <taxon>Mucoromycota</taxon>
        <taxon>Mortierellomycotina</taxon>
        <taxon>Mortierellomycetes</taxon>
        <taxon>Mortierellales</taxon>
        <taxon>Mortierellaceae</taxon>
        <taxon>Mortierella</taxon>
    </lineage>
</organism>
<keyword evidence="4" id="KW-0479">Metal-binding</keyword>
<sequence>MQKFYMMMAIGAALQLTTQGAPIAAPVSGICKTPHCLQTASNILKDMQASADPCVDFSQFACGGFNKREKLRPGENKNGYLVSIDRQNIDVIRSIVTPNDPKGPVIAKGDKISQRNLKKLHSYYGACMDNKQLAKVGRKPLLDEIRKLKQLFPVTNTPTTPNNNNGTRTVLSPANRQALSTLWGYNMKHGFENPIAWDLWDDVYNPGHKMLTAQHSGLGLKDEALYKDEKIVKLYEKVVGQMFYIILGNGKPQSAVPKKWKQVGKDVVAFEMILAGVETKSKAAVAATLKEKRADSLKKKRADSPKKKRADDTGAETGTGAEEEETGDGEDGDEDDEDEDDDTIVWDKISDLDEATPSLDWTVIFKNALPADVPLPEDINMLWSFYFRQLENALETMSLQTVQNYFAWTLMRTLGRNLAEPLQRPLAELKSALPGEAATSDHWRSCVQLVNENLGDLVGHFFVKATFPEESQAIMNEMIGSLRWSFEKSFWNYDWLDPRTRQAALQKLKAIVPKVGFSTSSPNVGQSASVDKYYRPLVIKDKDHFGNQVRASTWKQEAMFRDMTKPANRVKLASIPQTVNAFYNPNMNSIEILAGILRAPFFDAAVPEYLNYAGIGVVAAHELGHAFDNNGRRYDETGAIHEWWEESSIQEFDTRSQCFIEQYSDYTIDGPDGKKHNVNGWGTLGENIADNGGLKIAYDAWAQRKGNKKHNNKKLPGLERYTSEQLFFIQYARAHCGNMTPEESVKMLNEDNHSPKKWRINGVVQNSDYFAKAFQCKAGAPMNPTKKCVLL</sequence>
<evidence type="ECO:0000256" key="8">
    <source>
        <dbReference type="SAM" id="MobiDB-lite"/>
    </source>
</evidence>
<dbReference type="Gene3D" id="1.10.1380.10">
    <property type="entry name" value="Neutral endopeptidase , domain2"/>
    <property type="match status" value="1"/>
</dbReference>
<comment type="caution">
    <text evidence="12">The sequence shown here is derived from an EMBL/GenBank/DDBJ whole genome shotgun (WGS) entry which is preliminary data.</text>
</comment>
<feature type="compositionally biased region" description="Acidic residues" evidence="8">
    <location>
        <begin position="321"/>
        <end position="340"/>
    </location>
</feature>
<keyword evidence="9" id="KW-0732">Signal</keyword>
<dbReference type="InterPro" id="IPR000718">
    <property type="entry name" value="Peptidase_M13"/>
</dbReference>
<feature type="region of interest" description="Disordered" evidence="8">
    <location>
        <begin position="296"/>
        <end position="340"/>
    </location>
</feature>
<dbReference type="InterPro" id="IPR008753">
    <property type="entry name" value="Peptidase_M13_N"/>
</dbReference>
<dbReference type="GO" id="GO:0046872">
    <property type="term" value="F:metal ion binding"/>
    <property type="evidence" value="ECO:0007669"/>
    <property type="project" value="UniProtKB-KW"/>
</dbReference>
<dbReference type="GO" id="GO:0016485">
    <property type="term" value="P:protein processing"/>
    <property type="evidence" value="ECO:0007669"/>
    <property type="project" value="TreeGrafter"/>
</dbReference>
<evidence type="ECO:0000256" key="3">
    <source>
        <dbReference type="ARBA" id="ARBA00022670"/>
    </source>
</evidence>
<dbReference type="Pfam" id="PF01431">
    <property type="entry name" value="Peptidase_M13"/>
    <property type="match status" value="1"/>
</dbReference>
<evidence type="ECO:0000259" key="10">
    <source>
        <dbReference type="Pfam" id="PF01431"/>
    </source>
</evidence>
<dbReference type="PANTHER" id="PTHR11733">
    <property type="entry name" value="ZINC METALLOPROTEASE FAMILY M13 NEPRILYSIN-RELATED"/>
    <property type="match status" value="1"/>
</dbReference>
<dbReference type="InterPro" id="IPR018497">
    <property type="entry name" value="Peptidase_M13_C"/>
</dbReference>
<gene>
    <name evidence="12" type="ORF">EC957_008225</name>
</gene>
<feature type="domain" description="Peptidase M13 N-terminal" evidence="11">
    <location>
        <begin position="339"/>
        <end position="517"/>
    </location>
</feature>
<keyword evidence="6" id="KW-0862">Zinc</keyword>
<keyword evidence="7" id="KW-0482">Metalloprotease</keyword>
<keyword evidence="5" id="KW-0378">Hydrolase</keyword>
<feature type="compositionally biased region" description="Basic and acidic residues" evidence="8">
    <location>
        <begin position="296"/>
        <end position="312"/>
    </location>
</feature>
<evidence type="ECO:0000256" key="6">
    <source>
        <dbReference type="ARBA" id="ARBA00022833"/>
    </source>
</evidence>
<feature type="domain" description="Peptidase M13 C-terminal" evidence="10">
    <location>
        <begin position="580"/>
        <end position="788"/>
    </location>
</feature>
<dbReference type="GO" id="GO:0004222">
    <property type="term" value="F:metalloendopeptidase activity"/>
    <property type="evidence" value="ECO:0007669"/>
    <property type="project" value="InterPro"/>
</dbReference>
<dbReference type="GO" id="GO:0005886">
    <property type="term" value="C:plasma membrane"/>
    <property type="evidence" value="ECO:0007669"/>
    <property type="project" value="TreeGrafter"/>
</dbReference>
<dbReference type="PRINTS" id="PR00786">
    <property type="entry name" value="NEPRILYSIN"/>
</dbReference>
<feature type="signal peptide" evidence="9">
    <location>
        <begin position="1"/>
        <end position="20"/>
    </location>
</feature>
<dbReference type="SUPFAM" id="SSF55486">
    <property type="entry name" value="Metalloproteases ('zincins'), catalytic domain"/>
    <property type="match status" value="2"/>
</dbReference>
<evidence type="ECO:0000256" key="7">
    <source>
        <dbReference type="ARBA" id="ARBA00023049"/>
    </source>
</evidence>
<dbReference type="Pfam" id="PF05649">
    <property type="entry name" value="Peptidase_M13_N"/>
    <property type="match status" value="2"/>
</dbReference>
<protein>
    <recommendedName>
        <fullName evidence="14">Endothelin-converting enzyme 1</fullName>
    </recommendedName>
</protein>
<dbReference type="InterPro" id="IPR042089">
    <property type="entry name" value="Peptidase_M13_dom_2"/>
</dbReference>
<dbReference type="EMBL" id="JAAAXW010000040">
    <property type="protein sequence ID" value="KAF9547569.1"/>
    <property type="molecule type" value="Genomic_DNA"/>
</dbReference>
<dbReference type="Gene3D" id="3.40.390.10">
    <property type="entry name" value="Collagenase (Catalytic Domain)"/>
    <property type="match status" value="1"/>
</dbReference>
<dbReference type="PANTHER" id="PTHR11733:SF167">
    <property type="entry name" value="FI17812P1-RELATED"/>
    <property type="match status" value="1"/>
</dbReference>
<dbReference type="CDD" id="cd08662">
    <property type="entry name" value="M13"/>
    <property type="match status" value="1"/>
</dbReference>
<keyword evidence="3" id="KW-0645">Protease</keyword>
<comment type="cofactor">
    <cofactor evidence="1">
        <name>Zn(2+)</name>
        <dbReference type="ChEBI" id="CHEBI:29105"/>
    </cofactor>
</comment>
<dbReference type="Proteomes" id="UP000723463">
    <property type="component" value="Unassembled WGS sequence"/>
</dbReference>
<dbReference type="PROSITE" id="PS51885">
    <property type="entry name" value="NEPRILYSIN"/>
    <property type="match status" value="1"/>
</dbReference>
<dbReference type="InterPro" id="IPR024079">
    <property type="entry name" value="MetalloPept_cat_dom_sf"/>
</dbReference>
<evidence type="ECO:0008006" key="14">
    <source>
        <dbReference type="Google" id="ProtNLM"/>
    </source>
</evidence>
<feature type="chain" id="PRO_5040367219" description="Endothelin-converting enzyme 1" evidence="9">
    <location>
        <begin position="21"/>
        <end position="791"/>
    </location>
</feature>
<keyword evidence="13" id="KW-1185">Reference proteome</keyword>
<dbReference type="AlphaFoldDB" id="A0A9P6K5Q6"/>
<feature type="domain" description="Peptidase M13 N-terminal" evidence="11">
    <location>
        <begin position="53"/>
        <end position="279"/>
    </location>
</feature>
<evidence type="ECO:0000256" key="1">
    <source>
        <dbReference type="ARBA" id="ARBA00001947"/>
    </source>
</evidence>
<name>A0A9P6K5Q6_9FUNG</name>
<proteinExistence type="inferred from homology"/>
<evidence type="ECO:0000256" key="5">
    <source>
        <dbReference type="ARBA" id="ARBA00022801"/>
    </source>
</evidence>
<evidence type="ECO:0000256" key="2">
    <source>
        <dbReference type="ARBA" id="ARBA00007357"/>
    </source>
</evidence>
<evidence type="ECO:0000313" key="13">
    <source>
        <dbReference type="Proteomes" id="UP000723463"/>
    </source>
</evidence>
<evidence type="ECO:0000313" key="12">
    <source>
        <dbReference type="EMBL" id="KAF9547569.1"/>
    </source>
</evidence>
<accession>A0A9P6K5Q6</accession>
<reference evidence="12" key="1">
    <citation type="journal article" date="2020" name="Fungal Divers.">
        <title>Resolving the Mortierellaceae phylogeny through synthesis of multi-gene phylogenetics and phylogenomics.</title>
        <authorList>
            <person name="Vandepol N."/>
            <person name="Liber J."/>
            <person name="Desiro A."/>
            <person name="Na H."/>
            <person name="Kennedy M."/>
            <person name="Barry K."/>
            <person name="Grigoriev I.V."/>
            <person name="Miller A.N."/>
            <person name="O'Donnell K."/>
            <person name="Stajich J.E."/>
            <person name="Bonito G."/>
        </authorList>
    </citation>
    <scope>NUCLEOTIDE SEQUENCE</scope>
    <source>
        <strain evidence="12">NRRL 2591</strain>
    </source>
</reference>
<evidence type="ECO:0000259" key="11">
    <source>
        <dbReference type="Pfam" id="PF05649"/>
    </source>
</evidence>
<evidence type="ECO:0000256" key="9">
    <source>
        <dbReference type="SAM" id="SignalP"/>
    </source>
</evidence>
<comment type="similarity">
    <text evidence="2">Belongs to the peptidase M13 family.</text>
</comment>
<evidence type="ECO:0000256" key="4">
    <source>
        <dbReference type="ARBA" id="ARBA00022723"/>
    </source>
</evidence>